<dbReference type="PANTHER" id="PTHR21297">
    <property type="entry name" value="DNA-DIRECTED RNA POLYMERASE II"/>
    <property type="match status" value="1"/>
</dbReference>
<dbReference type="PROSITE" id="PS50089">
    <property type="entry name" value="ZF_RING_2"/>
    <property type="match status" value="1"/>
</dbReference>
<dbReference type="InterPro" id="IPR005574">
    <property type="entry name" value="Rpb4/RPC9"/>
</dbReference>
<accession>A0ABR0D0M4</accession>
<feature type="compositionally biased region" description="Low complexity" evidence="5">
    <location>
        <begin position="209"/>
        <end position="222"/>
    </location>
</feature>
<reference evidence="7 8" key="1">
    <citation type="journal article" date="2023" name="bioRxiv">
        <title>Genome report: Whole genome sequence and annotation of Penstemon davidsonii.</title>
        <authorList>
            <person name="Ostevik K.L."/>
            <person name="Alabady M."/>
            <person name="Zhang M."/>
            <person name="Rausher M.D."/>
        </authorList>
    </citation>
    <scope>NUCLEOTIDE SEQUENCE [LARGE SCALE GENOMIC DNA]</scope>
    <source>
        <strain evidence="7">DNT005</strain>
        <tissue evidence="7">Whole leaf</tissue>
    </source>
</reference>
<comment type="subcellular location">
    <subcellularLocation>
        <location evidence="1">Nucleus</location>
    </subcellularLocation>
</comment>
<gene>
    <name evidence="7" type="ORF">RD792_009930</name>
</gene>
<dbReference type="SMART" id="SM00657">
    <property type="entry name" value="RPOL4c"/>
    <property type="match status" value="1"/>
</dbReference>
<dbReference type="SMART" id="SM00184">
    <property type="entry name" value="RING"/>
    <property type="match status" value="1"/>
</dbReference>
<evidence type="ECO:0000256" key="1">
    <source>
        <dbReference type="ARBA" id="ARBA00004123"/>
    </source>
</evidence>
<feature type="region of interest" description="Disordered" evidence="5">
    <location>
        <begin position="144"/>
        <end position="238"/>
    </location>
</feature>
<dbReference type="SUPFAM" id="SSF47819">
    <property type="entry name" value="HRDC-like"/>
    <property type="match status" value="1"/>
</dbReference>
<comment type="caution">
    <text evidence="7">The sequence shown here is derived from an EMBL/GenBank/DDBJ whole genome shotgun (WGS) entry which is preliminary data.</text>
</comment>
<dbReference type="InterPro" id="IPR013083">
    <property type="entry name" value="Znf_RING/FYVE/PHD"/>
</dbReference>
<dbReference type="InterPro" id="IPR010997">
    <property type="entry name" value="HRDC-like_sf"/>
</dbReference>
<evidence type="ECO:0000256" key="2">
    <source>
        <dbReference type="ARBA" id="ARBA00023242"/>
    </source>
</evidence>
<feature type="compositionally biased region" description="Polar residues" evidence="5">
    <location>
        <begin position="223"/>
        <end position="237"/>
    </location>
</feature>
<keyword evidence="2" id="KW-0539">Nucleus</keyword>
<dbReference type="Pfam" id="PF03874">
    <property type="entry name" value="RNA_pol_Rpb4"/>
    <property type="match status" value="1"/>
</dbReference>
<evidence type="ECO:0000256" key="3">
    <source>
        <dbReference type="ARBA" id="ARBA00025724"/>
    </source>
</evidence>
<comment type="similarity">
    <text evidence="3">Belongs to the eukaryotic RPB4 RNA polymerase subunit family.</text>
</comment>
<dbReference type="EMBL" id="JAYDYQ010002534">
    <property type="protein sequence ID" value="KAK4482762.1"/>
    <property type="molecule type" value="Genomic_DNA"/>
</dbReference>
<proteinExistence type="inferred from homology"/>
<dbReference type="InterPro" id="IPR006590">
    <property type="entry name" value="RNA_pol_Rpb4/RPC9_core"/>
</dbReference>
<evidence type="ECO:0000256" key="4">
    <source>
        <dbReference type="PROSITE-ProRule" id="PRU00175"/>
    </source>
</evidence>
<keyword evidence="4" id="KW-0863">Zinc-finger</keyword>
<keyword evidence="8" id="KW-1185">Reference proteome</keyword>
<dbReference type="InterPro" id="IPR001841">
    <property type="entry name" value="Znf_RING"/>
</dbReference>
<feature type="compositionally biased region" description="Polar residues" evidence="5">
    <location>
        <begin position="171"/>
        <end position="182"/>
    </location>
</feature>
<keyword evidence="4" id="KW-0862">Zinc</keyword>
<dbReference type="SUPFAM" id="SSF57850">
    <property type="entry name" value="RING/U-box"/>
    <property type="match status" value="1"/>
</dbReference>
<evidence type="ECO:0000256" key="5">
    <source>
        <dbReference type="SAM" id="MobiDB-lite"/>
    </source>
</evidence>
<dbReference type="InterPro" id="IPR045222">
    <property type="entry name" value="Rpb4-like"/>
</dbReference>
<dbReference type="Gene3D" id="3.30.40.10">
    <property type="entry name" value="Zinc/RING finger domain, C3HC4 (zinc finger)"/>
    <property type="match status" value="1"/>
</dbReference>
<evidence type="ECO:0000313" key="7">
    <source>
        <dbReference type="EMBL" id="KAK4482762.1"/>
    </source>
</evidence>
<evidence type="ECO:0000313" key="8">
    <source>
        <dbReference type="Proteomes" id="UP001291926"/>
    </source>
</evidence>
<dbReference type="Gene3D" id="1.20.1250.40">
    <property type="match status" value="1"/>
</dbReference>
<feature type="domain" description="RING-type" evidence="6">
    <location>
        <begin position="30"/>
        <end position="70"/>
    </location>
</feature>
<dbReference type="InterPro" id="IPR038324">
    <property type="entry name" value="Rpb4/RPC9_sf"/>
</dbReference>
<protein>
    <recommendedName>
        <fullName evidence="6">RING-type domain-containing protein</fullName>
    </recommendedName>
</protein>
<dbReference type="Proteomes" id="UP001291926">
    <property type="component" value="Unassembled WGS sequence"/>
</dbReference>
<keyword evidence="4" id="KW-0479">Metal-binding</keyword>
<name>A0ABR0D0M4_9LAMI</name>
<sequence>MEEEKVSENHLTSAAAFVEGGIQDACDDACSICLEDFCDSDPSTLTTCNHEFHLQCILEWCQRSSQCPMCLQNISLKDPSSQELLDTVEHERNMRMNSITNTSTIFHHPTLGDFELQHLPDSGTESELEERIIQHLAAAAAMGRARQLARRESQRNRSSTQSRPRFLVVSTHPNGSSATPDGSSPPPSVTIAAPNSPFIAIGEDSQDGTSSTTNRSPTQTTTPGSQDTAGPSDFQTFSESVKSRLSSLSMRYKESITKSTRGWKERLFARNSSITDPNTEASRQIDQAINMSGEEEENAAELKIPDEFLKAKCLMNCEVALILEHKYEQLQQMSDDPMNQMSQVFEKSLQYVKRFSRYKNPDAVRQVRETMTSNLYKLRTVQLCVLGNLCPETVEEGIAMVPSIKTRGRAHDDEAIEKMLNDLSLIKKFE</sequence>
<dbReference type="Pfam" id="PF13639">
    <property type="entry name" value="zf-RING_2"/>
    <property type="match status" value="1"/>
</dbReference>
<organism evidence="7 8">
    <name type="scientific">Penstemon davidsonii</name>
    <dbReference type="NCBI Taxonomy" id="160366"/>
    <lineage>
        <taxon>Eukaryota</taxon>
        <taxon>Viridiplantae</taxon>
        <taxon>Streptophyta</taxon>
        <taxon>Embryophyta</taxon>
        <taxon>Tracheophyta</taxon>
        <taxon>Spermatophyta</taxon>
        <taxon>Magnoliopsida</taxon>
        <taxon>eudicotyledons</taxon>
        <taxon>Gunneridae</taxon>
        <taxon>Pentapetalae</taxon>
        <taxon>asterids</taxon>
        <taxon>lamiids</taxon>
        <taxon>Lamiales</taxon>
        <taxon>Plantaginaceae</taxon>
        <taxon>Cheloneae</taxon>
        <taxon>Penstemon</taxon>
    </lineage>
</organism>
<evidence type="ECO:0000259" key="6">
    <source>
        <dbReference type="PROSITE" id="PS50089"/>
    </source>
</evidence>